<reference evidence="2 3" key="1">
    <citation type="submission" date="2018-06" db="EMBL/GenBank/DDBJ databases">
        <title>Complete Genomes of Monosporascus.</title>
        <authorList>
            <person name="Robinson A.J."/>
            <person name="Natvig D.O."/>
        </authorList>
    </citation>
    <scope>NUCLEOTIDE SEQUENCE [LARGE SCALE GENOMIC DNA]</scope>
    <source>
        <strain evidence="2 3">CBS 110550</strain>
    </source>
</reference>
<name>A0A4Q4TT68_9PEZI</name>
<sequence length="460" mass="51876">MGEIYKKASKTLIWLGEHEDASPLAMDLLNSVTEENLRDMVEDKSESKPMEQAWVALRALFERPYWSRVWILQEVVLSRPSYLICGNSMCSWDSVRLLLRSENFDVDKRNIYVGSHHARITLLDGNILPKLLVNVIDGRRTNAQEPEFWDYLVLSRQRSASVAQDYIYGVMALVDPPAVRADYKKPVEELYFEVVKRLICLEKKTGVLSMCCETQAEDNATPTAAAVVGEGPGTSYANSLPSWVPDWRTRFKKDYQSRLLCKLKYSAGIAGPDAQPDIECEPGSRILRVRGVFVDSVAFVSPAKNLNRWPQVGEDWKTWTEHISESGNMYGTLEEQREAFRSALQCQYHGNRTRRTDGSDQYFDMAVGRTGGSLVDPKRTFGKAGRQFFGTSNGYMGRGLDEVQAGDIVVVLLGAKVPFVLRGCGHNSHYRLVGECYLHGIMNGEVAKDPTKERANFYLV</sequence>
<comment type="caution">
    <text evidence="2">The sequence shown here is derived from an EMBL/GenBank/DDBJ whole genome shotgun (WGS) entry which is preliminary data.</text>
</comment>
<keyword evidence="3" id="KW-1185">Reference proteome</keyword>
<evidence type="ECO:0000313" key="2">
    <source>
        <dbReference type="EMBL" id="RYP08673.1"/>
    </source>
</evidence>
<dbReference type="Pfam" id="PF26639">
    <property type="entry name" value="Het-6_barrel"/>
    <property type="match status" value="1"/>
</dbReference>
<dbReference type="OrthoDB" id="2157530at2759"/>
<dbReference type="Pfam" id="PF06985">
    <property type="entry name" value="HET"/>
    <property type="match status" value="1"/>
</dbReference>
<organism evidence="2 3">
    <name type="scientific">Monosporascus ibericus</name>
    <dbReference type="NCBI Taxonomy" id="155417"/>
    <lineage>
        <taxon>Eukaryota</taxon>
        <taxon>Fungi</taxon>
        <taxon>Dikarya</taxon>
        <taxon>Ascomycota</taxon>
        <taxon>Pezizomycotina</taxon>
        <taxon>Sordariomycetes</taxon>
        <taxon>Xylariomycetidae</taxon>
        <taxon>Xylariales</taxon>
        <taxon>Xylariales incertae sedis</taxon>
        <taxon>Monosporascus</taxon>
    </lineage>
</organism>
<dbReference type="AlphaFoldDB" id="A0A4Q4TT68"/>
<accession>A0A4Q4TT68</accession>
<gene>
    <name evidence="2" type="ORF">DL764_001801</name>
</gene>
<dbReference type="PANTHER" id="PTHR24148">
    <property type="entry name" value="ANKYRIN REPEAT DOMAIN-CONTAINING PROTEIN 39 HOMOLOG-RELATED"/>
    <property type="match status" value="1"/>
</dbReference>
<protein>
    <recommendedName>
        <fullName evidence="1">Heterokaryon incompatibility domain-containing protein</fullName>
    </recommendedName>
</protein>
<dbReference type="InterPro" id="IPR052895">
    <property type="entry name" value="HetReg/Transcr_Mod"/>
</dbReference>
<dbReference type="PANTHER" id="PTHR24148:SF64">
    <property type="entry name" value="HETEROKARYON INCOMPATIBILITY DOMAIN-CONTAINING PROTEIN"/>
    <property type="match status" value="1"/>
</dbReference>
<proteinExistence type="predicted"/>
<feature type="domain" description="Heterokaryon incompatibility" evidence="1">
    <location>
        <begin position="1"/>
        <end position="74"/>
    </location>
</feature>
<dbReference type="Proteomes" id="UP000293360">
    <property type="component" value="Unassembled WGS sequence"/>
</dbReference>
<dbReference type="EMBL" id="QJNU01000057">
    <property type="protein sequence ID" value="RYP08673.1"/>
    <property type="molecule type" value="Genomic_DNA"/>
</dbReference>
<evidence type="ECO:0000313" key="3">
    <source>
        <dbReference type="Proteomes" id="UP000293360"/>
    </source>
</evidence>
<dbReference type="STRING" id="155417.A0A4Q4TT68"/>
<evidence type="ECO:0000259" key="1">
    <source>
        <dbReference type="Pfam" id="PF06985"/>
    </source>
</evidence>
<dbReference type="InterPro" id="IPR010730">
    <property type="entry name" value="HET"/>
</dbReference>